<accession>A0A852J7S3</accession>
<dbReference type="InterPro" id="IPR001090">
    <property type="entry name" value="Ephrin_rcpt_lig-bd_dom"/>
</dbReference>
<dbReference type="SUPFAM" id="SSF49785">
    <property type="entry name" value="Galactose-binding domain-like"/>
    <property type="match status" value="1"/>
</dbReference>
<evidence type="ECO:0000256" key="1">
    <source>
        <dbReference type="SAM" id="MobiDB-lite"/>
    </source>
</evidence>
<evidence type="ECO:0000313" key="4">
    <source>
        <dbReference type="Proteomes" id="UP000627253"/>
    </source>
</evidence>
<protein>
    <submittedName>
        <fullName evidence="3">EPHB4 protein</fullName>
    </submittedName>
</protein>
<gene>
    <name evidence="3" type="primary">Ephb4_1</name>
    <name evidence="3" type="ORF">TRILEU_R15346</name>
</gene>
<reference evidence="3" key="1">
    <citation type="submission" date="2020-02" db="EMBL/GenBank/DDBJ databases">
        <title>Bird 10,000 Genomes (B10K) Project - Family phase.</title>
        <authorList>
            <person name="Zhang G."/>
        </authorList>
    </citation>
    <scope>NUCLEOTIDE SEQUENCE</scope>
    <source>
        <strain evidence="3">B10K-DU-002-37</strain>
        <tissue evidence="3">Muscle</tissue>
    </source>
</reference>
<dbReference type="Gene3D" id="2.60.120.260">
    <property type="entry name" value="Galactose-binding domain-like"/>
    <property type="match status" value="1"/>
</dbReference>
<dbReference type="InterPro" id="IPR008979">
    <property type="entry name" value="Galactose-bd-like_sf"/>
</dbReference>
<feature type="compositionally biased region" description="Low complexity" evidence="1">
    <location>
        <begin position="1"/>
        <end position="21"/>
    </location>
</feature>
<feature type="region of interest" description="Disordered" evidence="1">
    <location>
        <begin position="73"/>
        <end position="96"/>
    </location>
</feature>
<proteinExistence type="predicted"/>
<feature type="non-terminal residue" evidence="3">
    <location>
        <position position="1"/>
    </location>
</feature>
<evidence type="ECO:0000313" key="3">
    <source>
        <dbReference type="EMBL" id="NXX51876.1"/>
    </source>
</evidence>
<sequence>PAPTSVVPSIPSVPSVPSVPAARRRRRSFPARRCKETFNVFYHESDADTATALSPPWLENPYVKVDTVAAEHLSRRPPPGGHGGHRQPSGQVNLKTLRLGPLRRAGFYLA</sequence>
<dbReference type="AlphaFoldDB" id="A0A852J7S3"/>
<dbReference type="SMART" id="SM00615">
    <property type="entry name" value="EPH_lbd"/>
    <property type="match status" value="1"/>
</dbReference>
<evidence type="ECO:0000259" key="2">
    <source>
        <dbReference type="PROSITE" id="PS51550"/>
    </source>
</evidence>
<comment type="caution">
    <text evidence="3">The sequence shown here is derived from an EMBL/GenBank/DDBJ whole genome shotgun (WGS) entry which is preliminary data.</text>
</comment>
<feature type="non-terminal residue" evidence="3">
    <location>
        <position position="110"/>
    </location>
</feature>
<dbReference type="EMBL" id="WAAF01024486">
    <property type="protein sequence ID" value="NXX51876.1"/>
    <property type="molecule type" value="Genomic_DNA"/>
</dbReference>
<name>A0A852J7S3_9PICI</name>
<dbReference type="OrthoDB" id="4062651at2759"/>
<feature type="domain" description="Eph LBD" evidence="2">
    <location>
        <begin position="1"/>
        <end position="110"/>
    </location>
</feature>
<feature type="region of interest" description="Disordered" evidence="1">
    <location>
        <begin position="1"/>
        <end position="28"/>
    </location>
</feature>
<dbReference type="Pfam" id="PF01404">
    <property type="entry name" value="Ephrin_lbd"/>
    <property type="match status" value="1"/>
</dbReference>
<dbReference type="PROSITE" id="PS51550">
    <property type="entry name" value="EPH_LBD"/>
    <property type="match status" value="1"/>
</dbReference>
<keyword evidence="4" id="KW-1185">Reference proteome</keyword>
<dbReference type="Proteomes" id="UP000627253">
    <property type="component" value="Unassembled WGS sequence"/>
</dbReference>
<organism evidence="3 4">
    <name type="scientific">Tricholaema leucomelas</name>
    <name type="common">pied barbet</name>
    <dbReference type="NCBI Taxonomy" id="240729"/>
    <lineage>
        <taxon>Eukaryota</taxon>
        <taxon>Metazoa</taxon>
        <taxon>Chordata</taxon>
        <taxon>Craniata</taxon>
        <taxon>Vertebrata</taxon>
        <taxon>Euteleostomi</taxon>
        <taxon>Archelosauria</taxon>
        <taxon>Archosauria</taxon>
        <taxon>Dinosauria</taxon>
        <taxon>Saurischia</taxon>
        <taxon>Theropoda</taxon>
        <taxon>Coelurosauria</taxon>
        <taxon>Aves</taxon>
        <taxon>Neognathae</taxon>
        <taxon>Neoaves</taxon>
        <taxon>Telluraves</taxon>
        <taxon>Coraciimorphae</taxon>
        <taxon>Piciformes</taxon>
        <taxon>Lybiidae</taxon>
        <taxon>Tricholaema lacrymosa</taxon>
    </lineage>
</organism>